<name>A0AAD7VVY6_9TELE</name>
<comment type="similarity">
    <text evidence="1">Belongs to the TRAFAC class TrmE-Era-EngA-EngB-Septin-like GTPase superfamily. AIG1/Toc34/Toc159-like paraseptin GTPase family. IAN subfamily.</text>
</comment>
<dbReference type="InterPro" id="IPR027417">
    <property type="entry name" value="P-loop_NTPase"/>
</dbReference>
<keyword evidence="3" id="KW-0342">GTP-binding</keyword>
<comment type="caution">
    <text evidence="6">The sequence shown here is derived from an EMBL/GenBank/DDBJ whole genome shotgun (WGS) entry which is preliminary data.</text>
</comment>
<keyword evidence="7" id="KW-1185">Reference proteome</keyword>
<evidence type="ECO:0000256" key="4">
    <source>
        <dbReference type="SAM" id="Coils"/>
    </source>
</evidence>
<evidence type="ECO:0000256" key="2">
    <source>
        <dbReference type="ARBA" id="ARBA00022741"/>
    </source>
</evidence>
<evidence type="ECO:0000256" key="1">
    <source>
        <dbReference type="ARBA" id="ARBA00008535"/>
    </source>
</evidence>
<reference evidence="6" key="1">
    <citation type="journal article" date="2023" name="Science">
        <title>Genome structures resolve the early diversification of teleost fishes.</title>
        <authorList>
            <person name="Parey E."/>
            <person name="Louis A."/>
            <person name="Montfort J."/>
            <person name="Bouchez O."/>
            <person name="Roques C."/>
            <person name="Iampietro C."/>
            <person name="Lluch J."/>
            <person name="Castinel A."/>
            <person name="Donnadieu C."/>
            <person name="Desvignes T."/>
            <person name="Floi Bucao C."/>
            <person name="Jouanno E."/>
            <person name="Wen M."/>
            <person name="Mejri S."/>
            <person name="Dirks R."/>
            <person name="Jansen H."/>
            <person name="Henkel C."/>
            <person name="Chen W.J."/>
            <person name="Zahm M."/>
            <person name="Cabau C."/>
            <person name="Klopp C."/>
            <person name="Thompson A.W."/>
            <person name="Robinson-Rechavi M."/>
            <person name="Braasch I."/>
            <person name="Lecointre G."/>
            <person name="Bobe J."/>
            <person name="Postlethwait J.H."/>
            <person name="Berthelot C."/>
            <person name="Roest Crollius H."/>
            <person name="Guiguen Y."/>
        </authorList>
    </citation>
    <scope>NUCLEOTIDE SEQUENCE</scope>
    <source>
        <strain evidence="6">NC1722</strain>
    </source>
</reference>
<dbReference type="GO" id="GO:0005525">
    <property type="term" value="F:GTP binding"/>
    <property type="evidence" value="ECO:0007669"/>
    <property type="project" value="UniProtKB-KW"/>
</dbReference>
<keyword evidence="2" id="KW-0547">Nucleotide-binding</keyword>
<dbReference type="PANTHER" id="PTHR10903:SF107">
    <property type="entry name" value="GTPASE IMAP FAMILY MEMBER 4-LIKE-RELATED"/>
    <property type="match status" value="1"/>
</dbReference>
<keyword evidence="4" id="KW-0175">Coiled coil</keyword>
<evidence type="ECO:0000313" key="6">
    <source>
        <dbReference type="EMBL" id="KAJ8347449.1"/>
    </source>
</evidence>
<dbReference type="InterPro" id="IPR006703">
    <property type="entry name" value="G_AIG1"/>
</dbReference>
<evidence type="ECO:0000313" key="7">
    <source>
        <dbReference type="Proteomes" id="UP001221898"/>
    </source>
</evidence>
<feature type="non-terminal residue" evidence="6">
    <location>
        <position position="1"/>
    </location>
</feature>
<feature type="domain" description="AIG1-type G" evidence="5">
    <location>
        <begin position="3"/>
        <end position="103"/>
    </location>
</feature>
<accession>A0AAD7VVY6</accession>
<gene>
    <name evidence="6" type="ORF">AAFF_G00200150</name>
</gene>
<proteinExistence type="inferred from homology"/>
<dbReference type="Proteomes" id="UP001221898">
    <property type="component" value="Unassembled WGS sequence"/>
</dbReference>
<dbReference type="Pfam" id="PF04548">
    <property type="entry name" value="AIG1"/>
    <property type="match status" value="1"/>
</dbReference>
<dbReference type="EMBL" id="JAINUG010002676">
    <property type="protein sequence ID" value="KAJ8347449.1"/>
    <property type="molecule type" value="Genomic_DNA"/>
</dbReference>
<dbReference type="InterPro" id="IPR045058">
    <property type="entry name" value="GIMA/IAN/Toc"/>
</dbReference>
<sequence length="191" mass="22653">MEALKQHMDLFGERVWRHTLLLFTCEEELPRGSTIEEHIGKEKALQGLVEQCGGRYHILNNAHGSPRTQVTELLERIEEMVAENGGDFYLPQVYHDIIESKTQRKYTDPKLEYEERVQQLEYEEKVQQLQQRWRKREEELKKQIKELKKTNSEPKQGMGKRKYSIDVPTNMVGEKEENYLKPAVMIMMTIM</sequence>
<organism evidence="6 7">
    <name type="scientific">Aldrovandia affinis</name>
    <dbReference type="NCBI Taxonomy" id="143900"/>
    <lineage>
        <taxon>Eukaryota</taxon>
        <taxon>Metazoa</taxon>
        <taxon>Chordata</taxon>
        <taxon>Craniata</taxon>
        <taxon>Vertebrata</taxon>
        <taxon>Euteleostomi</taxon>
        <taxon>Actinopterygii</taxon>
        <taxon>Neopterygii</taxon>
        <taxon>Teleostei</taxon>
        <taxon>Notacanthiformes</taxon>
        <taxon>Halosauridae</taxon>
        <taxon>Aldrovandia</taxon>
    </lineage>
</organism>
<dbReference type="Gene3D" id="3.40.50.300">
    <property type="entry name" value="P-loop containing nucleotide triphosphate hydrolases"/>
    <property type="match status" value="1"/>
</dbReference>
<feature type="coiled-coil region" evidence="4">
    <location>
        <begin position="119"/>
        <end position="150"/>
    </location>
</feature>
<protein>
    <recommendedName>
        <fullName evidence="5">AIG1-type G domain-containing protein</fullName>
    </recommendedName>
</protein>
<dbReference type="PANTHER" id="PTHR10903">
    <property type="entry name" value="GTPASE, IMAP FAMILY MEMBER-RELATED"/>
    <property type="match status" value="1"/>
</dbReference>
<evidence type="ECO:0000256" key="3">
    <source>
        <dbReference type="ARBA" id="ARBA00023134"/>
    </source>
</evidence>
<dbReference type="AlphaFoldDB" id="A0AAD7VVY6"/>
<evidence type="ECO:0000259" key="5">
    <source>
        <dbReference type="Pfam" id="PF04548"/>
    </source>
</evidence>